<dbReference type="PROSITE" id="PS50928">
    <property type="entry name" value="ABC_TM1"/>
    <property type="match status" value="1"/>
</dbReference>
<feature type="transmembrane region" description="Helical" evidence="7">
    <location>
        <begin position="80"/>
        <end position="110"/>
    </location>
</feature>
<reference evidence="9" key="1">
    <citation type="submission" date="2020-07" db="EMBL/GenBank/DDBJ databases">
        <title>Huge and variable diversity of episymbiotic CPR bacteria and DPANN archaea in groundwater ecosystems.</title>
        <authorList>
            <person name="He C.Y."/>
            <person name="Keren R."/>
            <person name="Whittaker M."/>
            <person name="Farag I.F."/>
            <person name="Doudna J."/>
            <person name="Cate J.H.D."/>
            <person name="Banfield J.F."/>
        </authorList>
    </citation>
    <scope>NUCLEOTIDE SEQUENCE</scope>
    <source>
        <strain evidence="9">NC_groundwater_1586_Pr3_B-0.1um_66_15</strain>
    </source>
</reference>
<keyword evidence="4 7" id="KW-0812">Transmembrane</keyword>
<feature type="transmembrane region" description="Helical" evidence="7">
    <location>
        <begin position="122"/>
        <end position="143"/>
    </location>
</feature>
<feature type="transmembrane region" description="Helical" evidence="7">
    <location>
        <begin position="179"/>
        <end position="200"/>
    </location>
</feature>
<dbReference type="PANTHER" id="PTHR30193:SF37">
    <property type="entry name" value="INNER MEMBRANE ABC TRANSPORTER PERMEASE PROTEIN YCJO"/>
    <property type="match status" value="1"/>
</dbReference>
<gene>
    <name evidence="9" type="ORF">HY834_17285</name>
</gene>
<evidence type="ECO:0000256" key="2">
    <source>
        <dbReference type="ARBA" id="ARBA00022448"/>
    </source>
</evidence>
<dbReference type="GO" id="GO:0005886">
    <property type="term" value="C:plasma membrane"/>
    <property type="evidence" value="ECO:0007669"/>
    <property type="project" value="UniProtKB-SubCell"/>
</dbReference>
<feature type="transmembrane region" description="Helical" evidence="7">
    <location>
        <begin position="283"/>
        <end position="309"/>
    </location>
</feature>
<evidence type="ECO:0000313" key="9">
    <source>
        <dbReference type="EMBL" id="MBI4923495.1"/>
    </source>
</evidence>
<evidence type="ECO:0000256" key="3">
    <source>
        <dbReference type="ARBA" id="ARBA00022475"/>
    </source>
</evidence>
<comment type="caution">
    <text evidence="9">The sequence shown here is derived from an EMBL/GenBank/DDBJ whole genome shotgun (WGS) entry which is preliminary data.</text>
</comment>
<evidence type="ECO:0000313" key="10">
    <source>
        <dbReference type="Proteomes" id="UP000782610"/>
    </source>
</evidence>
<evidence type="ECO:0000256" key="1">
    <source>
        <dbReference type="ARBA" id="ARBA00004651"/>
    </source>
</evidence>
<evidence type="ECO:0000256" key="5">
    <source>
        <dbReference type="ARBA" id="ARBA00022989"/>
    </source>
</evidence>
<evidence type="ECO:0000256" key="6">
    <source>
        <dbReference type="ARBA" id="ARBA00023136"/>
    </source>
</evidence>
<comment type="subcellular location">
    <subcellularLocation>
        <location evidence="1 7">Cell membrane</location>
        <topology evidence="1 7">Multi-pass membrane protein</topology>
    </subcellularLocation>
</comment>
<dbReference type="CDD" id="cd06261">
    <property type="entry name" value="TM_PBP2"/>
    <property type="match status" value="1"/>
</dbReference>
<keyword evidence="6 7" id="KW-0472">Membrane</keyword>
<protein>
    <submittedName>
        <fullName evidence="9">Sugar ABC transporter permease</fullName>
    </submittedName>
</protein>
<keyword evidence="2 7" id="KW-0813">Transport</keyword>
<dbReference type="InterPro" id="IPR035906">
    <property type="entry name" value="MetI-like_sf"/>
</dbReference>
<dbReference type="GO" id="GO:0055085">
    <property type="term" value="P:transmembrane transport"/>
    <property type="evidence" value="ECO:0007669"/>
    <property type="project" value="InterPro"/>
</dbReference>
<dbReference type="Proteomes" id="UP000782610">
    <property type="component" value="Unassembled WGS sequence"/>
</dbReference>
<keyword evidence="3" id="KW-1003">Cell membrane</keyword>
<dbReference type="InterPro" id="IPR051393">
    <property type="entry name" value="ABC_transporter_permease"/>
</dbReference>
<organism evidence="9 10">
    <name type="scientific">Devosia nanyangense</name>
    <dbReference type="NCBI Taxonomy" id="1228055"/>
    <lineage>
        <taxon>Bacteria</taxon>
        <taxon>Pseudomonadati</taxon>
        <taxon>Pseudomonadota</taxon>
        <taxon>Alphaproteobacteria</taxon>
        <taxon>Hyphomicrobiales</taxon>
        <taxon>Devosiaceae</taxon>
        <taxon>Devosia</taxon>
    </lineage>
</organism>
<accession>A0A933NZL8</accession>
<comment type="similarity">
    <text evidence="7">Belongs to the binding-protein-dependent transport system permease family.</text>
</comment>
<dbReference type="EMBL" id="JACRAF010000057">
    <property type="protein sequence ID" value="MBI4923495.1"/>
    <property type="molecule type" value="Genomic_DNA"/>
</dbReference>
<evidence type="ECO:0000256" key="4">
    <source>
        <dbReference type="ARBA" id="ARBA00022692"/>
    </source>
</evidence>
<dbReference type="SUPFAM" id="SSF161098">
    <property type="entry name" value="MetI-like"/>
    <property type="match status" value="1"/>
</dbReference>
<name>A0A933NZL8_9HYPH</name>
<feature type="transmembrane region" description="Helical" evidence="7">
    <location>
        <begin position="27"/>
        <end position="46"/>
    </location>
</feature>
<dbReference type="Pfam" id="PF00528">
    <property type="entry name" value="BPD_transp_1"/>
    <property type="match status" value="1"/>
</dbReference>
<dbReference type="AlphaFoldDB" id="A0A933NZL8"/>
<feature type="domain" description="ABC transmembrane type-1" evidence="8">
    <location>
        <begin position="85"/>
        <end position="304"/>
    </location>
</feature>
<evidence type="ECO:0000256" key="7">
    <source>
        <dbReference type="RuleBase" id="RU363032"/>
    </source>
</evidence>
<evidence type="ECO:0000259" key="8">
    <source>
        <dbReference type="PROSITE" id="PS50928"/>
    </source>
</evidence>
<dbReference type="PANTHER" id="PTHR30193">
    <property type="entry name" value="ABC TRANSPORTER PERMEASE PROTEIN"/>
    <property type="match status" value="1"/>
</dbReference>
<dbReference type="InterPro" id="IPR000515">
    <property type="entry name" value="MetI-like"/>
</dbReference>
<keyword evidence="5 7" id="KW-1133">Transmembrane helix</keyword>
<proteinExistence type="inferred from homology"/>
<sequence>MKPESAPSSLGSGFLLSRLRRAFRGTLVWYGFLAAPLFLIMVFVGYPTFLAFQQSVYTETPAGDVFAGTFHFQRLFSSQVFWGALGNTVLLGVAFLAIILPLATIFASMLNRLRRGATPLKVIYFLPQLTSSVAVAIMFNYVFQPDWGLLNGVLRSLGISQLPLWLADPRLSLTGSRAAVTLLAVWAGLGYFIIVILAGLQSIPTDLYDAAAIDGASPLQSWVHITLPSLRPTFIFLIMTGTVDALSRFGDLWTLGGPGGSPARSLQSVVMYMFQQGFESNDFSLSAATAVVFFVIVLVISAISFWGFLRREFKAIR</sequence>
<dbReference type="Gene3D" id="1.10.3720.10">
    <property type="entry name" value="MetI-like"/>
    <property type="match status" value="1"/>
</dbReference>